<keyword evidence="3" id="KW-0326">Glycosidase</keyword>
<feature type="domain" description="Endo-beta-1,6-galactanase-like" evidence="2">
    <location>
        <begin position="37"/>
        <end position="394"/>
    </location>
</feature>
<organism evidence="3 4">
    <name type="scientific">Chryseosolibacter histidini</name>
    <dbReference type="NCBI Taxonomy" id="2782349"/>
    <lineage>
        <taxon>Bacteria</taxon>
        <taxon>Pseudomonadati</taxon>
        <taxon>Bacteroidota</taxon>
        <taxon>Cytophagia</taxon>
        <taxon>Cytophagales</taxon>
        <taxon>Chryseotaleaceae</taxon>
        <taxon>Chryseosolibacter</taxon>
    </lineage>
</organism>
<dbReference type="Proteomes" id="UP001319200">
    <property type="component" value="Unassembled WGS sequence"/>
</dbReference>
<proteinExistence type="predicted"/>
<dbReference type="GO" id="GO:0004553">
    <property type="term" value="F:hydrolase activity, hydrolyzing O-glycosyl compounds"/>
    <property type="evidence" value="ECO:0007669"/>
    <property type="project" value="InterPro"/>
</dbReference>
<dbReference type="InterPro" id="IPR013780">
    <property type="entry name" value="Glyco_hydro_b"/>
</dbReference>
<evidence type="ECO:0000313" key="3">
    <source>
        <dbReference type="EMBL" id="MBT1697322.1"/>
    </source>
</evidence>
<dbReference type="PANTHER" id="PTHR42767">
    <property type="entry name" value="ENDO-BETA-1,6-GALACTANASE"/>
    <property type="match status" value="1"/>
</dbReference>
<name>A0AAP2DLH4_9BACT</name>
<reference evidence="3 4" key="1">
    <citation type="submission" date="2021-05" db="EMBL/GenBank/DDBJ databases">
        <title>A Polyphasic approach of four new species of the genus Ohtaekwangia: Ohtaekwangia histidinii sp. nov., Ohtaekwangia cretensis sp. nov., Ohtaekwangia indiensis sp. nov., Ohtaekwangia reichenbachii sp. nov. from diverse environment.</title>
        <authorList>
            <person name="Octaviana S."/>
        </authorList>
    </citation>
    <scope>NUCLEOTIDE SEQUENCE [LARGE SCALE GENOMIC DNA]</scope>
    <source>
        <strain evidence="3 4">PWU4</strain>
    </source>
</reference>
<keyword evidence="3" id="KW-0858">Xylan degradation</keyword>
<keyword evidence="4" id="KW-1185">Reference proteome</keyword>
<dbReference type="PANTHER" id="PTHR42767:SF1">
    <property type="entry name" value="ENDO-BETA-1,6-GALACTANASE-LIKE DOMAIN-CONTAINING PROTEIN"/>
    <property type="match status" value="1"/>
</dbReference>
<dbReference type="Gene3D" id="3.20.20.80">
    <property type="entry name" value="Glycosidases"/>
    <property type="match status" value="1"/>
</dbReference>
<keyword evidence="3" id="KW-0119">Carbohydrate metabolism</keyword>
<dbReference type="SUPFAM" id="SSF51011">
    <property type="entry name" value="Glycosyl hydrolase domain"/>
    <property type="match status" value="1"/>
</dbReference>
<protein>
    <submittedName>
        <fullName evidence="3">Xylanase</fullName>
    </submittedName>
</protein>
<feature type="signal peptide" evidence="1">
    <location>
        <begin position="1"/>
        <end position="27"/>
    </location>
</feature>
<gene>
    <name evidence="3" type="ORF">KK083_10570</name>
</gene>
<dbReference type="InterPro" id="IPR039514">
    <property type="entry name" value="6GAL-like"/>
</dbReference>
<dbReference type="Gene3D" id="2.60.40.1180">
    <property type="entry name" value="Golgi alpha-mannosidase II"/>
    <property type="match status" value="1"/>
</dbReference>
<sequence>MRYHTTISPLLLTLAFVFSGCSKSETAETTPGDTKNAMVIHLDSRKQIIRSFGASDAWTCQYIGTWPDAKRNQAADWLFSMGEDENGKPLGIGLSLWRFNIGAGSAAQDNIGDEWRRTEGFLKNDLTYDWSKQAGQRWFMHAAKQRGVSQLLGFTNSPPVQLTKNGKAFSSNGEEANVGQANYVRYARFLADVSKHLSDEGVPLTYLSPFNEPQWDWTGNGQEGTPYKNTEIFAITRVLDSLLSVQDQNVKIQIAEAAKLNYLYEKADKALRGEQISQFFSPASPLYTGNFSHVDKVISGHSYFTTAPAETMVSVRQKVFEAIQQAPTPLEFYQSEYCILGDQEEVKGAGKDTGIIPALYVARLIHHDLTVANAAAWHWWLAVSVYDYKDGLIYADKHKTDGAVEDSKLLWALGNYSRFIRPGAQRVAVTADNVNISNANGIMASSYIDDHQKQVTTVIINYGNAESTLSIKLEGGSVSSWKPYITGAAEDEDLKPLNEIAAENEIVIPKRSIVTLVGKLN</sequence>
<dbReference type="PROSITE" id="PS51257">
    <property type="entry name" value="PROKAR_LIPOPROTEIN"/>
    <property type="match status" value="1"/>
</dbReference>
<feature type="chain" id="PRO_5042912701" evidence="1">
    <location>
        <begin position="28"/>
        <end position="521"/>
    </location>
</feature>
<keyword evidence="3" id="KW-0624">Polysaccharide degradation</keyword>
<accession>A0AAP2DLH4</accession>
<keyword evidence="1" id="KW-0732">Signal</keyword>
<keyword evidence="3" id="KW-0378">Hydrolase</keyword>
<evidence type="ECO:0000259" key="2">
    <source>
        <dbReference type="Pfam" id="PF14587"/>
    </source>
</evidence>
<dbReference type="AlphaFoldDB" id="A0AAP2DLH4"/>
<evidence type="ECO:0000256" key="1">
    <source>
        <dbReference type="SAM" id="SignalP"/>
    </source>
</evidence>
<dbReference type="InterPro" id="IPR017853">
    <property type="entry name" value="GH"/>
</dbReference>
<dbReference type="RefSeq" id="WP_254163192.1">
    <property type="nucleotide sequence ID" value="NZ_JAHESF010000008.1"/>
</dbReference>
<dbReference type="SUPFAM" id="SSF51445">
    <property type="entry name" value="(Trans)glycosidases"/>
    <property type="match status" value="1"/>
</dbReference>
<comment type="caution">
    <text evidence="3">The sequence shown here is derived from an EMBL/GenBank/DDBJ whole genome shotgun (WGS) entry which is preliminary data.</text>
</comment>
<dbReference type="GO" id="GO:0045493">
    <property type="term" value="P:xylan catabolic process"/>
    <property type="evidence" value="ECO:0007669"/>
    <property type="project" value="UniProtKB-KW"/>
</dbReference>
<dbReference type="InterPro" id="IPR039743">
    <property type="entry name" value="6GAL/EXGAL"/>
</dbReference>
<evidence type="ECO:0000313" key="4">
    <source>
        <dbReference type="Proteomes" id="UP001319200"/>
    </source>
</evidence>
<dbReference type="EMBL" id="JAHESF010000008">
    <property type="protein sequence ID" value="MBT1697322.1"/>
    <property type="molecule type" value="Genomic_DNA"/>
</dbReference>
<dbReference type="Pfam" id="PF14587">
    <property type="entry name" value="Glyco_hydr_30_2"/>
    <property type="match status" value="1"/>
</dbReference>